<proteinExistence type="predicted"/>
<dbReference type="PANTHER" id="PTHR21666:SF270">
    <property type="entry name" value="MUREIN HYDROLASE ACTIVATOR ENVC"/>
    <property type="match status" value="1"/>
</dbReference>
<dbReference type="Proteomes" id="UP001165586">
    <property type="component" value="Unassembled WGS sequence"/>
</dbReference>
<comment type="caution">
    <text evidence="2">The sequence shown here is derived from an EMBL/GenBank/DDBJ whole genome shotgun (WGS) entry which is preliminary data.</text>
</comment>
<feature type="domain" description="M23ase beta-sheet core" evidence="1">
    <location>
        <begin position="120"/>
        <end position="180"/>
    </location>
</feature>
<sequence>MTGGARPLLLAFPFRGRWLVQNSPADRVPSHGTALYGTRYAIDFVAVDDRDRSAPSTWRTALATERPERFTGFGAPILAPVAGTVAVAHDGEPDHEARRSLLSQVPYALTQTRRIRSGIEAVAGNHVVLRVTPAGPFVLLAHLRAGSVVVRPGDVVAIGQTLGRCGNSGNSTEPHVHVQAVDTIDWAAARGLPIVFRALDGGAGRLPRNAEVVDAG</sequence>
<dbReference type="InterPro" id="IPR011055">
    <property type="entry name" value="Dup_hybrid_motif"/>
</dbReference>
<dbReference type="SUPFAM" id="SSF51261">
    <property type="entry name" value="Duplicated hybrid motif"/>
    <property type="match status" value="1"/>
</dbReference>
<organism evidence="2 3">
    <name type="scientific">Herbiconiux daphne</name>
    <dbReference type="NCBI Taxonomy" id="2970914"/>
    <lineage>
        <taxon>Bacteria</taxon>
        <taxon>Bacillati</taxon>
        <taxon>Actinomycetota</taxon>
        <taxon>Actinomycetes</taxon>
        <taxon>Micrococcales</taxon>
        <taxon>Microbacteriaceae</taxon>
        <taxon>Herbiconiux</taxon>
    </lineage>
</organism>
<evidence type="ECO:0000259" key="1">
    <source>
        <dbReference type="Pfam" id="PF01551"/>
    </source>
</evidence>
<dbReference type="InterPro" id="IPR016047">
    <property type="entry name" value="M23ase_b-sheet_dom"/>
</dbReference>
<dbReference type="EMBL" id="JANLCJ010000013">
    <property type="protein sequence ID" value="MCS5736242.1"/>
    <property type="molecule type" value="Genomic_DNA"/>
</dbReference>
<name>A0ABT2H8M0_9MICO</name>
<gene>
    <name evidence="2" type="ORF">N1032_21110</name>
</gene>
<dbReference type="Pfam" id="PF01551">
    <property type="entry name" value="Peptidase_M23"/>
    <property type="match status" value="1"/>
</dbReference>
<accession>A0ABT2H8M0</accession>
<dbReference type="Gene3D" id="2.70.70.10">
    <property type="entry name" value="Glucose Permease (Domain IIA)"/>
    <property type="match status" value="1"/>
</dbReference>
<reference evidence="2" key="1">
    <citation type="submission" date="2022-08" db="EMBL/GenBank/DDBJ databases">
        <authorList>
            <person name="Deng Y."/>
            <person name="Han X.-F."/>
            <person name="Zhang Y.-Q."/>
        </authorList>
    </citation>
    <scope>NUCLEOTIDE SEQUENCE</scope>
    <source>
        <strain evidence="2">CPCC 203386</strain>
    </source>
</reference>
<dbReference type="RefSeq" id="WP_259542090.1">
    <property type="nucleotide sequence ID" value="NZ_JANLCJ010000013.1"/>
</dbReference>
<evidence type="ECO:0000313" key="2">
    <source>
        <dbReference type="EMBL" id="MCS5736242.1"/>
    </source>
</evidence>
<dbReference type="PANTHER" id="PTHR21666">
    <property type="entry name" value="PEPTIDASE-RELATED"/>
    <property type="match status" value="1"/>
</dbReference>
<dbReference type="InterPro" id="IPR050570">
    <property type="entry name" value="Cell_wall_metabolism_enzyme"/>
</dbReference>
<dbReference type="CDD" id="cd12797">
    <property type="entry name" value="M23_peptidase"/>
    <property type="match status" value="1"/>
</dbReference>
<evidence type="ECO:0000313" key="3">
    <source>
        <dbReference type="Proteomes" id="UP001165586"/>
    </source>
</evidence>
<keyword evidence="3" id="KW-1185">Reference proteome</keyword>
<protein>
    <submittedName>
        <fullName evidence="2">M23 family metallopeptidase</fullName>
    </submittedName>
</protein>